<dbReference type="GO" id="GO:0000105">
    <property type="term" value="P:L-histidine biosynthetic process"/>
    <property type="evidence" value="ECO:0007669"/>
    <property type="project" value="UniProtKB-KW"/>
</dbReference>
<gene>
    <name evidence="6" type="ORF">ABR63_04855</name>
</gene>
<dbReference type="SUPFAM" id="SSF51366">
    <property type="entry name" value="Ribulose-phoshate binding barrel"/>
    <property type="match status" value="1"/>
</dbReference>
<evidence type="ECO:0008006" key="8">
    <source>
        <dbReference type="Google" id="ProtNLM"/>
    </source>
</evidence>
<evidence type="ECO:0000256" key="5">
    <source>
        <dbReference type="RuleBase" id="RU003657"/>
    </source>
</evidence>
<dbReference type="EMBL" id="LIAV01000446">
    <property type="protein sequence ID" value="KRO37182.1"/>
    <property type="molecule type" value="Genomic_DNA"/>
</dbReference>
<comment type="pathway">
    <text evidence="4">Amino-acid biosynthesis.</text>
</comment>
<dbReference type="Pfam" id="PF00977">
    <property type="entry name" value="His_biosynth"/>
    <property type="match status" value="1"/>
</dbReference>
<evidence type="ECO:0000256" key="4">
    <source>
        <dbReference type="ARBA" id="ARBA00029440"/>
    </source>
</evidence>
<organism evidence="6 7">
    <name type="scientific">SAR86 cluster bacterium BACL1 MAG-120920-bin57</name>
    <dbReference type="NCBI Taxonomy" id="1655571"/>
    <lineage>
        <taxon>Bacteria</taxon>
        <taxon>Pseudomonadati</taxon>
        <taxon>Pseudomonadota</taxon>
        <taxon>Gammaproteobacteria</taxon>
        <taxon>SAR86 cluster</taxon>
    </lineage>
</organism>
<sequence length="64" mass="6700">MQGPSLEAYQNIIEAFPGINLIASGGISSMQDIEAVSALGCKEVVVGKAIYEQAISLQELSNAM</sequence>
<dbReference type="AlphaFoldDB" id="A0A0R2PH34"/>
<dbReference type="InterPro" id="IPR006062">
    <property type="entry name" value="His_biosynth"/>
</dbReference>
<name>A0A0R2PH34_9GAMM</name>
<protein>
    <recommendedName>
        <fullName evidence="8">1-(5-phosphoribosyl)-5-[(5-phosphoribosylamino)methylideneamino] imidazole-4-carboxamide isomerase</fullName>
    </recommendedName>
</protein>
<keyword evidence="3 5" id="KW-0368">Histidine biosynthesis</keyword>
<reference evidence="7" key="1">
    <citation type="submission" date="2015-10" db="EMBL/GenBank/DDBJ databases">
        <title>Metagenome-Assembled Genomes uncover a global brackish microbiome.</title>
        <authorList>
            <person name="Hugerth L.W."/>
            <person name="Larsson J."/>
            <person name="Alneberg J."/>
            <person name="Lindh M.V."/>
            <person name="Legrand C."/>
            <person name="Pinhassi J."/>
            <person name="Andersson A."/>
        </authorList>
    </citation>
    <scope>NUCLEOTIDE SEQUENCE [LARGE SCALE GENOMIC DNA]</scope>
</reference>
<evidence type="ECO:0000256" key="2">
    <source>
        <dbReference type="ARBA" id="ARBA00022605"/>
    </source>
</evidence>
<keyword evidence="2 5" id="KW-0028">Amino-acid biosynthesis</keyword>
<dbReference type="InterPro" id="IPR013785">
    <property type="entry name" value="Aldolase_TIM"/>
</dbReference>
<evidence type="ECO:0000256" key="3">
    <source>
        <dbReference type="ARBA" id="ARBA00023102"/>
    </source>
</evidence>
<evidence type="ECO:0000313" key="7">
    <source>
        <dbReference type="Proteomes" id="UP000050874"/>
    </source>
</evidence>
<comment type="caution">
    <text evidence="6">The sequence shown here is derived from an EMBL/GenBank/DDBJ whole genome shotgun (WGS) entry which is preliminary data.</text>
</comment>
<evidence type="ECO:0000256" key="1">
    <source>
        <dbReference type="ARBA" id="ARBA00009667"/>
    </source>
</evidence>
<dbReference type="Gene3D" id="3.20.20.70">
    <property type="entry name" value="Aldolase class I"/>
    <property type="match status" value="1"/>
</dbReference>
<comment type="similarity">
    <text evidence="1 5">Belongs to the HisA/HisF family.</text>
</comment>
<dbReference type="InterPro" id="IPR011060">
    <property type="entry name" value="RibuloseP-bd_barrel"/>
</dbReference>
<evidence type="ECO:0000313" key="6">
    <source>
        <dbReference type="EMBL" id="KRO37182.1"/>
    </source>
</evidence>
<proteinExistence type="inferred from homology"/>
<accession>A0A0R2PH34</accession>
<dbReference type="Proteomes" id="UP000050874">
    <property type="component" value="Unassembled WGS sequence"/>
</dbReference>